<evidence type="ECO:0000313" key="9">
    <source>
        <dbReference type="Proteomes" id="UP000298416"/>
    </source>
</evidence>
<keyword evidence="4" id="KW-0663">Pyridoxal phosphate</keyword>
<dbReference type="Gene3D" id="3.40.640.10">
    <property type="entry name" value="Type I PLP-dependent aspartate aminotransferase-like (Major domain)"/>
    <property type="match status" value="1"/>
</dbReference>
<keyword evidence="5" id="KW-1133">Transmembrane helix</keyword>
<comment type="cofactor">
    <cofactor evidence="1">
        <name>pyridoxal 5'-phosphate</name>
        <dbReference type="ChEBI" id="CHEBI:597326"/>
    </cofactor>
</comment>
<keyword evidence="9" id="KW-1185">Reference proteome</keyword>
<evidence type="ECO:0000259" key="6">
    <source>
        <dbReference type="Pfam" id="PF04863"/>
    </source>
</evidence>
<dbReference type="Gene3D" id="3.90.1150.10">
    <property type="entry name" value="Aspartate Aminotransferase, domain 1"/>
    <property type="match status" value="1"/>
</dbReference>
<dbReference type="SUPFAM" id="SSF53383">
    <property type="entry name" value="PLP-dependent transferases"/>
    <property type="match status" value="1"/>
</dbReference>
<name>A0A8X8ZEP4_SALSN</name>
<protein>
    <submittedName>
        <fullName evidence="8">Uncharacterized protein</fullName>
    </submittedName>
</protein>
<dbReference type="InterPro" id="IPR006947">
    <property type="entry name" value="EGF_alliinase"/>
</dbReference>
<dbReference type="InterPro" id="IPR050478">
    <property type="entry name" value="Ethylene_sulfur-biosynth"/>
</dbReference>
<accession>A0A8X8ZEP4</accession>
<keyword evidence="3" id="KW-0808">Transferase</keyword>
<dbReference type="GO" id="GO:0006520">
    <property type="term" value="P:amino acid metabolic process"/>
    <property type="evidence" value="ECO:0007669"/>
    <property type="project" value="TreeGrafter"/>
</dbReference>
<dbReference type="InterPro" id="IPR037029">
    <property type="entry name" value="Alliinase_N_sf"/>
</dbReference>
<dbReference type="PANTHER" id="PTHR43795">
    <property type="entry name" value="BIFUNCTIONAL ASPARTATE AMINOTRANSFERASE AND GLUTAMATE/ASPARTATE-PREPHENATE AMINOTRANSFERASE-RELATED"/>
    <property type="match status" value="1"/>
</dbReference>
<feature type="domain" description="Alliinase C-terminal" evidence="7">
    <location>
        <begin position="118"/>
        <end position="467"/>
    </location>
</feature>
<organism evidence="8">
    <name type="scientific">Salvia splendens</name>
    <name type="common">Scarlet sage</name>
    <dbReference type="NCBI Taxonomy" id="180675"/>
    <lineage>
        <taxon>Eukaryota</taxon>
        <taxon>Viridiplantae</taxon>
        <taxon>Streptophyta</taxon>
        <taxon>Embryophyta</taxon>
        <taxon>Tracheophyta</taxon>
        <taxon>Spermatophyta</taxon>
        <taxon>Magnoliopsida</taxon>
        <taxon>eudicotyledons</taxon>
        <taxon>Gunneridae</taxon>
        <taxon>Pentapetalae</taxon>
        <taxon>asterids</taxon>
        <taxon>lamiids</taxon>
        <taxon>Lamiales</taxon>
        <taxon>Lamiaceae</taxon>
        <taxon>Nepetoideae</taxon>
        <taxon>Mentheae</taxon>
        <taxon>Salviinae</taxon>
        <taxon>Salvia</taxon>
        <taxon>Salvia subgen. Calosphace</taxon>
        <taxon>core Calosphace</taxon>
    </lineage>
</organism>
<dbReference type="EMBL" id="PNBA02000013">
    <property type="protein sequence ID" value="KAG6402417.1"/>
    <property type="molecule type" value="Genomic_DNA"/>
</dbReference>
<evidence type="ECO:0000256" key="4">
    <source>
        <dbReference type="ARBA" id="ARBA00022898"/>
    </source>
</evidence>
<dbReference type="GO" id="GO:0016846">
    <property type="term" value="F:carbon-sulfur lyase activity"/>
    <property type="evidence" value="ECO:0007669"/>
    <property type="project" value="InterPro"/>
</dbReference>
<comment type="similarity">
    <text evidence="2">Belongs to the alliinase family.</text>
</comment>
<dbReference type="Proteomes" id="UP000298416">
    <property type="component" value="Unassembled WGS sequence"/>
</dbReference>
<dbReference type="Gene3D" id="2.10.25.30">
    <property type="entry name" value="EGF-like, alliinase"/>
    <property type="match status" value="1"/>
</dbReference>
<evidence type="ECO:0000259" key="7">
    <source>
        <dbReference type="Pfam" id="PF04864"/>
    </source>
</evidence>
<dbReference type="InterPro" id="IPR015424">
    <property type="entry name" value="PyrdxlP-dep_Trfase"/>
</dbReference>
<comment type="caution">
    <text evidence="8">The sequence shown here is derived from an EMBL/GenBank/DDBJ whole genome shotgun (WGS) entry which is preliminary data.</text>
</comment>
<dbReference type="InterPro" id="IPR015422">
    <property type="entry name" value="PyrdxlP-dep_Trfase_small"/>
</dbReference>
<dbReference type="Pfam" id="PF04864">
    <property type="entry name" value="Alliinase_C"/>
    <property type="match status" value="1"/>
</dbReference>
<evidence type="ECO:0000256" key="1">
    <source>
        <dbReference type="ARBA" id="ARBA00001933"/>
    </source>
</evidence>
<evidence type="ECO:0000256" key="2">
    <source>
        <dbReference type="ARBA" id="ARBA00006312"/>
    </source>
</evidence>
<evidence type="ECO:0000256" key="3">
    <source>
        <dbReference type="ARBA" id="ARBA00022576"/>
    </source>
</evidence>
<sequence>MVMGGKGKSYSWLSLCLLGSTIVNIYFLSDLYIDGKGKGKGKGKVSWGEEGAAKAEEVASIYCSNHGRAYLDGVIGEDGKPVCECHTCYGGSDCSLLSPHCAADADRSLSLSLLCVCSGDPLFLEPFWMHHASSSAVLISGWHRMSYNFPGPTAISEVLDSHIRRLHHVAKNALTEGKYIVFGGGSTQLLNAAVYALSANLSSPASVVAAVPSYPLYKTQTDFFQNKNYAFKGDASLMSNASYANTNVIEFVTSPNNPDGNLKEAVCKGPCVRAIYDHAYFWPHFTAIPSPADEDVMIFTMSKLTGHAGSRFGWALVKDVEVYYNMMAYIIAAEMGISRETQLRALQLMKAILRGDGKEIFDYAFEKMSDRWGKLSRIFSKSKRFSIQEIPPLYCNFFDKVRGPSPGYAWVKCEREEDLDCTRVLREANIIGRAGSRFSVDDRHVRLSLLKGDDDFNLLLNRLEKLVDEEGGPEAVSGF</sequence>
<proteinExistence type="inferred from homology"/>
<feature type="transmembrane region" description="Helical" evidence="5">
    <location>
        <begin position="12"/>
        <end position="33"/>
    </location>
</feature>
<dbReference type="CDD" id="cd00609">
    <property type="entry name" value="AAT_like"/>
    <property type="match status" value="1"/>
</dbReference>
<dbReference type="GO" id="GO:0008483">
    <property type="term" value="F:transaminase activity"/>
    <property type="evidence" value="ECO:0007669"/>
    <property type="project" value="UniProtKB-KW"/>
</dbReference>
<feature type="domain" description="Alliinase EGF-like" evidence="6">
    <location>
        <begin position="46"/>
        <end position="101"/>
    </location>
</feature>
<evidence type="ECO:0000256" key="5">
    <source>
        <dbReference type="SAM" id="Phobius"/>
    </source>
</evidence>
<reference evidence="8" key="2">
    <citation type="submission" date="2020-08" db="EMBL/GenBank/DDBJ databases">
        <title>Plant Genome Project.</title>
        <authorList>
            <person name="Zhang R.-G."/>
        </authorList>
    </citation>
    <scope>NUCLEOTIDE SEQUENCE</scope>
    <source>
        <strain evidence="8">Huo1</strain>
        <tissue evidence="8">Leaf</tissue>
    </source>
</reference>
<evidence type="ECO:0000313" key="8">
    <source>
        <dbReference type="EMBL" id="KAG6402417.1"/>
    </source>
</evidence>
<keyword evidence="3" id="KW-0032">Aminotransferase</keyword>
<gene>
    <name evidence="8" type="ORF">SASPL_134610</name>
</gene>
<dbReference type="InterPro" id="IPR006948">
    <property type="entry name" value="Alliinase_C"/>
</dbReference>
<dbReference type="PANTHER" id="PTHR43795:SF20">
    <property type="entry name" value="TRYPTOPHAN AMINOTRANSFERASE-RELATED PROTEIN 3"/>
    <property type="match status" value="1"/>
</dbReference>
<dbReference type="InterPro" id="IPR015421">
    <property type="entry name" value="PyrdxlP-dep_Trfase_major"/>
</dbReference>
<dbReference type="AlphaFoldDB" id="A0A8X8ZEP4"/>
<keyword evidence="5" id="KW-0812">Transmembrane</keyword>
<reference evidence="8" key="1">
    <citation type="submission" date="2018-01" db="EMBL/GenBank/DDBJ databases">
        <authorList>
            <person name="Mao J.F."/>
        </authorList>
    </citation>
    <scope>NUCLEOTIDE SEQUENCE</scope>
    <source>
        <strain evidence="8">Huo1</strain>
        <tissue evidence="8">Leaf</tissue>
    </source>
</reference>
<dbReference type="Pfam" id="PF04863">
    <property type="entry name" value="EGF_alliinase"/>
    <property type="match status" value="1"/>
</dbReference>
<keyword evidence="5" id="KW-0472">Membrane</keyword>